<gene>
    <name evidence="1" type="ORF">L6164_013242</name>
</gene>
<evidence type="ECO:0000313" key="2">
    <source>
        <dbReference type="Proteomes" id="UP000828941"/>
    </source>
</evidence>
<sequence>MADEVVLLSSWFSPFGMRVQIALAEKGINYEFKEEDLRNKSPLLLQTNPIHKKVPVLIHNGKIICESLIAVEYIDEVWSDKSPLLPSDPYQRAYARFWADFIDAKMYQPGRKTWTTKGDEQEASKKEFLECFKLFEKQLGDKPYFNGDNFGFLDVAFIPLHCWFQVIETFGEFKLEEEFPKYFDWVKRCLQRESVSNTLPDQKKIYALACLRRKQFGLD</sequence>
<dbReference type="EMBL" id="CM039430">
    <property type="protein sequence ID" value="KAI4346169.1"/>
    <property type="molecule type" value="Genomic_DNA"/>
</dbReference>
<dbReference type="Proteomes" id="UP000828941">
    <property type="component" value="Chromosome 5"/>
</dbReference>
<proteinExistence type="predicted"/>
<keyword evidence="2" id="KW-1185">Reference proteome</keyword>
<organism evidence="1 2">
    <name type="scientific">Bauhinia variegata</name>
    <name type="common">Purple orchid tree</name>
    <name type="synonym">Phanera variegata</name>
    <dbReference type="NCBI Taxonomy" id="167791"/>
    <lineage>
        <taxon>Eukaryota</taxon>
        <taxon>Viridiplantae</taxon>
        <taxon>Streptophyta</taxon>
        <taxon>Embryophyta</taxon>
        <taxon>Tracheophyta</taxon>
        <taxon>Spermatophyta</taxon>
        <taxon>Magnoliopsida</taxon>
        <taxon>eudicotyledons</taxon>
        <taxon>Gunneridae</taxon>
        <taxon>Pentapetalae</taxon>
        <taxon>rosids</taxon>
        <taxon>fabids</taxon>
        <taxon>Fabales</taxon>
        <taxon>Fabaceae</taxon>
        <taxon>Cercidoideae</taxon>
        <taxon>Cercideae</taxon>
        <taxon>Bauhiniinae</taxon>
        <taxon>Bauhinia</taxon>
    </lineage>
</organism>
<comment type="caution">
    <text evidence="1">The sequence shown here is derived from an EMBL/GenBank/DDBJ whole genome shotgun (WGS) entry which is preliminary data.</text>
</comment>
<accession>A0ACB9PBG9</accession>
<evidence type="ECO:0000313" key="1">
    <source>
        <dbReference type="EMBL" id="KAI4346169.1"/>
    </source>
</evidence>
<reference evidence="1 2" key="1">
    <citation type="journal article" date="2022" name="DNA Res.">
        <title>Chromosomal-level genome assembly of the orchid tree Bauhinia variegata (Leguminosae; Cercidoideae) supports the allotetraploid origin hypothesis of Bauhinia.</title>
        <authorList>
            <person name="Zhong Y."/>
            <person name="Chen Y."/>
            <person name="Zheng D."/>
            <person name="Pang J."/>
            <person name="Liu Y."/>
            <person name="Luo S."/>
            <person name="Meng S."/>
            <person name="Qian L."/>
            <person name="Wei D."/>
            <person name="Dai S."/>
            <person name="Zhou R."/>
        </authorList>
    </citation>
    <scope>NUCLEOTIDE SEQUENCE [LARGE SCALE GENOMIC DNA]</scope>
    <source>
        <strain evidence="1">BV-YZ2020</strain>
    </source>
</reference>
<name>A0ACB9PBG9_BAUVA</name>
<protein>
    <submittedName>
        <fullName evidence="1">Uncharacterized protein</fullName>
    </submittedName>
</protein>